<proteinExistence type="predicted"/>
<evidence type="ECO:0000259" key="12">
    <source>
        <dbReference type="PROSITE" id="PS50929"/>
    </source>
</evidence>
<evidence type="ECO:0000256" key="8">
    <source>
        <dbReference type="ARBA" id="ARBA00023136"/>
    </source>
</evidence>
<dbReference type="OrthoDB" id="9770415at2"/>
<dbReference type="PROSITE" id="PS50929">
    <property type="entry name" value="ABC_TM1F"/>
    <property type="match status" value="1"/>
</dbReference>
<dbReference type="AlphaFoldDB" id="A0A347WNF7"/>
<dbReference type="CDD" id="cd18548">
    <property type="entry name" value="ABC_6TM_Tm287_like"/>
    <property type="match status" value="1"/>
</dbReference>
<feature type="transmembrane region" description="Helical" evidence="10">
    <location>
        <begin position="358"/>
        <end position="380"/>
    </location>
</feature>
<feature type="compositionally biased region" description="Polar residues" evidence="9">
    <location>
        <begin position="690"/>
        <end position="700"/>
    </location>
</feature>
<keyword evidence="4 10" id="KW-0812">Transmembrane</keyword>
<dbReference type="InterPro" id="IPR039421">
    <property type="entry name" value="Type_1_exporter"/>
</dbReference>
<reference evidence="13 14" key="1">
    <citation type="submission" date="2017-09" db="EMBL/GenBank/DDBJ databases">
        <title>Complete genome sequence of Oxytococcus suis strain ZY16052.</title>
        <authorList>
            <person name="Li F."/>
        </authorList>
    </citation>
    <scope>NUCLEOTIDE SEQUENCE [LARGE SCALE GENOMIC DNA]</scope>
    <source>
        <strain evidence="13 14">ZY16052</strain>
    </source>
</reference>
<organism evidence="13 14">
    <name type="scientific">Suicoccus acidiformans</name>
    <dbReference type="NCBI Taxonomy" id="2036206"/>
    <lineage>
        <taxon>Bacteria</taxon>
        <taxon>Bacillati</taxon>
        <taxon>Bacillota</taxon>
        <taxon>Bacilli</taxon>
        <taxon>Lactobacillales</taxon>
        <taxon>Aerococcaceae</taxon>
        <taxon>Suicoccus</taxon>
    </lineage>
</organism>
<name>A0A347WNF7_9LACT</name>
<feature type="transmembrane region" description="Helical" evidence="10">
    <location>
        <begin position="275"/>
        <end position="296"/>
    </location>
</feature>
<evidence type="ECO:0000256" key="2">
    <source>
        <dbReference type="ARBA" id="ARBA00022448"/>
    </source>
</evidence>
<keyword evidence="5" id="KW-0547">Nucleotide-binding</keyword>
<dbReference type="InterPro" id="IPR003439">
    <property type="entry name" value="ABC_transporter-like_ATP-bd"/>
</dbReference>
<comment type="subcellular location">
    <subcellularLocation>
        <location evidence="1">Cell membrane</location>
        <topology evidence="1">Multi-pass membrane protein</topology>
    </subcellularLocation>
</comment>
<evidence type="ECO:0000256" key="10">
    <source>
        <dbReference type="SAM" id="Phobius"/>
    </source>
</evidence>
<dbReference type="Proteomes" id="UP000263232">
    <property type="component" value="Chromosome"/>
</dbReference>
<keyword evidence="3" id="KW-1003">Cell membrane</keyword>
<dbReference type="Pfam" id="PF00005">
    <property type="entry name" value="ABC_tran"/>
    <property type="match status" value="1"/>
</dbReference>
<dbReference type="RefSeq" id="WP_118991469.1">
    <property type="nucleotide sequence ID" value="NZ_CP023434.1"/>
</dbReference>
<keyword evidence="6" id="KW-0067">ATP-binding</keyword>
<dbReference type="GO" id="GO:0016887">
    <property type="term" value="F:ATP hydrolysis activity"/>
    <property type="evidence" value="ECO:0007669"/>
    <property type="project" value="InterPro"/>
</dbReference>
<evidence type="ECO:0000256" key="9">
    <source>
        <dbReference type="SAM" id="MobiDB-lite"/>
    </source>
</evidence>
<evidence type="ECO:0000256" key="3">
    <source>
        <dbReference type="ARBA" id="ARBA00022475"/>
    </source>
</evidence>
<dbReference type="GO" id="GO:0015421">
    <property type="term" value="F:ABC-type oligopeptide transporter activity"/>
    <property type="evidence" value="ECO:0007669"/>
    <property type="project" value="TreeGrafter"/>
</dbReference>
<feature type="transmembrane region" description="Helical" evidence="10">
    <location>
        <begin position="249"/>
        <end position="269"/>
    </location>
</feature>
<feature type="transmembrane region" description="Helical" evidence="10">
    <location>
        <begin position="392"/>
        <end position="412"/>
    </location>
</feature>
<dbReference type="FunFam" id="3.40.50.300:FF:000221">
    <property type="entry name" value="Multidrug ABC transporter ATP-binding protein"/>
    <property type="match status" value="1"/>
</dbReference>
<accession>A0A347WNF7</accession>
<dbReference type="Gene3D" id="1.20.1560.10">
    <property type="entry name" value="ABC transporter type 1, transmembrane domain"/>
    <property type="match status" value="1"/>
</dbReference>
<feature type="transmembrane region" description="Helical" evidence="10">
    <location>
        <begin position="172"/>
        <end position="196"/>
    </location>
</feature>
<evidence type="ECO:0000256" key="4">
    <source>
        <dbReference type="ARBA" id="ARBA00022692"/>
    </source>
</evidence>
<dbReference type="KEGG" id="abae:CL176_11715"/>
<dbReference type="InterPro" id="IPR036640">
    <property type="entry name" value="ABC1_TM_sf"/>
</dbReference>
<sequence length="715" mass="79384">MKFLMKQLKSQWLIILVLLVSHIFRAHFTLLLPSYTSDLVDVGIQNSGFEYAVPLAMNQDDYAHLSPLLSQEESETLATHYYQDNRGNYVLHEAVQKDDVQMQALQNHLIEAMALYQESDSLPQEAYADRDAAYEQLVAYGENHVHNLGVQTALSFYRNAGYNPHDIQVRYLLVQGSIMVGIALITVMIEVFAFYLSSILGANVGKQLRSETFDKVLHFGETEINQFSTASLITRTTNDIQQVQMTIAIWFRGAAYAPFLALGGMYYVLNTQKSMAWILAVGVGVVFGLIAGLMALTMPKYQIVQKLFDKVNLIAREVLTGLQVIRAFGRQGYETKRFDQANEKLQGTHLFTGRVMSLIGPTITLVMDITSIFIVWFAAQNIASGTMQVGDMMAYITYSMQVMFGFLIFAGMSMQIPRALISLNRVREVIETSISIHEPHESVVLEDVAGVVSFNDVSFTFNDAEEPSLEHIDFTARPGETTAIIGSTGSGKSTILNLLMRFHDVSEGSITIDGVDIRQLSLRQLRDLIGYVPQRAVLFSGTIASNIGYGVENLSEPELERAAQIAHAEEFIQGKAQGYDAPISQGGSNVSGGQKQRLSIARAIAKDPEIYIFDDSFSALDYRTDRSLRQVLKEEVSDATLIIVAQRISTILDADQIIVLDEGRVDGIGTHEELLESSSVYREIASSQLSEEELAQTSDANESEIEMEGFDAPKI</sequence>
<dbReference type="Gene3D" id="3.40.50.300">
    <property type="entry name" value="P-loop containing nucleotide triphosphate hydrolases"/>
    <property type="match status" value="1"/>
</dbReference>
<evidence type="ECO:0000313" key="13">
    <source>
        <dbReference type="EMBL" id="AXY26614.1"/>
    </source>
</evidence>
<keyword evidence="14" id="KW-1185">Reference proteome</keyword>
<evidence type="ECO:0000259" key="11">
    <source>
        <dbReference type="PROSITE" id="PS50893"/>
    </source>
</evidence>
<dbReference type="EMBL" id="CP023434">
    <property type="protein sequence ID" value="AXY26614.1"/>
    <property type="molecule type" value="Genomic_DNA"/>
</dbReference>
<dbReference type="PROSITE" id="PS50893">
    <property type="entry name" value="ABC_TRANSPORTER_2"/>
    <property type="match status" value="1"/>
</dbReference>
<feature type="domain" description="ABC transporter" evidence="11">
    <location>
        <begin position="452"/>
        <end position="687"/>
    </location>
</feature>
<dbReference type="InterPro" id="IPR017871">
    <property type="entry name" value="ABC_transporter-like_CS"/>
</dbReference>
<evidence type="ECO:0000313" key="14">
    <source>
        <dbReference type="Proteomes" id="UP000263232"/>
    </source>
</evidence>
<evidence type="ECO:0000256" key="6">
    <source>
        <dbReference type="ARBA" id="ARBA00022840"/>
    </source>
</evidence>
<dbReference type="PROSITE" id="PS00211">
    <property type="entry name" value="ABC_TRANSPORTER_1"/>
    <property type="match status" value="1"/>
</dbReference>
<dbReference type="InterPro" id="IPR027417">
    <property type="entry name" value="P-loop_NTPase"/>
</dbReference>
<keyword evidence="8 10" id="KW-0472">Membrane</keyword>
<dbReference type="InterPro" id="IPR011527">
    <property type="entry name" value="ABC1_TM_dom"/>
</dbReference>
<feature type="domain" description="ABC transmembrane type-1" evidence="12">
    <location>
        <begin position="178"/>
        <end position="418"/>
    </location>
</feature>
<dbReference type="PANTHER" id="PTHR43394">
    <property type="entry name" value="ATP-DEPENDENT PERMEASE MDL1, MITOCHONDRIAL"/>
    <property type="match status" value="1"/>
</dbReference>
<dbReference type="GO" id="GO:0005886">
    <property type="term" value="C:plasma membrane"/>
    <property type="evidence" value="ECO:0007669"/>
    <property type="project" value="UniProtKB-SubCell"/>
</dbReference>
<protein>
    <submittedName>
        <fullName evidence="13">ABC transporter</fullName>
    </submittedName>
</protein>
<dbReference type="InterPro" id="IPR003593">
    <property type="entry name" value="AAA+_ATPase"/>
</dbReference>
<keyword evidence="7 10" id="KW-1133">Transmembrane helix</keyword>
<feature type="region of interest" description="Disordered" evidence="9">
    <location>
        <begin position="690"/>
        <end position="715"/>
    </location>
</feature>
<keyword evidence="2" id="KW-0813">Transport</keyword>
<dbReference type="GO" id="GO:0005524">
    <property type="term" value="F:ATP binding"/>
    <property type="evidence" value="ECO:0007669"/>
    <property type="project" value="UniProtKB-KW"/>
</dbReference>
<gene>
    <name evidence="13" type="ORF">CL176_11715</name>
</gene>
<dbReference type="PANTHER" id="PTHR43394:SF1">
    <property type="entry name" value="ATP-BINDING CASSETTE SUB-FAMILY B MEMBER 10, MITOCHONDRIAL"/>
    <property type="match status" value="1"/>
</dbReference>
<dbReference type="SUPFAM" id="SSF52540">
    <property type="entry name" value="P-loop containing nucleoside triphosphate hydrolases"/>
    <property type="match status" value="1"/>
</dbReference>
<dbReference type="SUPFAM" id="SSF90123">
    <property type="entry name" value="ABC transporter transmembrane region"/>
    <property type="match status" value="1"/>
</dbReference>
<dbReference type="Pfam" id="PF00664">
    <property type="entry name" value="ABC_membrane"/>
    <property type="match status" value="1"/>
</dbReference>
<evidence type="ECO:0000256" key="5">
    <source>
        <dbReference type="ARBA" id="ARBA00022741"/>
    </source>
</evidence>
<evidence type="ECO:0000256" key="7">
    <source>
        <dbReference type="ARBA" id="ARBA00022989"/>
    </source>
</evidence>
<dbReference type="SMART" id="SM00382">
    <property type="entry name" value="AAA"/>
    <property type="match status" value="1"/>
</dbReference>
<evidence type="ECO:0000256" key="1">
    <source>
        <dbReference type="ARBA" id="ARBA00004651"/>
    </source>
</evidence>